<sequence length="58" mass="6800">MLADKRVFIKNNRTIKVRVNLKVCYSRAVFILGRISLVIRKATFSWLVANSLDKLKEY</sequence>
<dbReference type="AlphaFoldDB" id="A0A150HSI2"/>
<dbReference type="EMBL" id="JRHX01000074">
    <property type="protein sequence ID" value="KXZ69453.1"/>
    <property type="molecule type" value="Genomic_DNA"/>
</dbReference>
<name>A0A150HSI2_9GAMM</name>
<evidence type="ECO:0000313" key="2">
    <source>
        <dbReference type="Proteomes" id="UP000075544"/>
    </source>
</evidence>
<reference evidence="1 2" key="1">
    <citation type="journal article" date="2016" name="Sci. Rep.">
        <title>Genomic and phenotypic characterization of the species Acinetobacter venetianus.</title>
        <authorList>
            <person name="Fondi M."/>
            <person name="Maida I."/>
            <person name="Perrin E."/>
            <person name="Orlandini V."/>
            <person name="La Torre L."/>
            <person name="Bosi E."/>
            <person name="Negroni A."/>
            <person name="Zanaroli G."/>
            <person name="Fava F."/>
            <person name="Decorosi F."/>
            <person name="Giovannetti L."/>
            <person name="Viti C."/>
            <person name="Vaneechoutte M."/>
            <person name="Dijkshoorn L."/>
            <person name="Fani R."/>
        </authorList>
    </citation>
    <scope>NUCLEOTIDE SEQUENCE [LARGE SCALE GENOMIC DNA]</scope>
    <source>
        <strain evidence="1 2">LUH13518</strain>
    </source>
</reference>
<evidence type="ECO:0000313" key="1">
    <source>
        <dbReference type="EMBL" id="KXZ69453.1"/>
    </source>
</evidence>
<comment type="caution">
    <text evidence="1">The sequence shown here is derived from an EMBL/GenBank/DDBJ whole genome shotgun (WGS) entry which is preliminary data.</text>
</comment>
<dbReference type="Proteomes" id="UP000075544">
    <property type="component" value="Unassembled WGS sequence"/>
</dbReference>
<dbReference type="PATRIC" id="fig|52133.19.peg.2552"/>
<organism evidence="1 2">
    <name type="scientific">Acinetobacter venetianus</name>
    <dbReference type="NCBI Taxonomy" id="52133"/>
    <lineage>
        <taxon>Bacteria</taxon>
        <taxon>Pseudomonadati</taxon>
        <taxon>Pseudomonadota</taxon>
        <taxon>Gammaproteobacteria</taxon>
        <taxon>Moraxellales</taxon>
        <taxon>Moraxellaceae</taxon>
        <taxon>Acinetobacter</taxon>
    </lineage>
</organism>
<accession>A0A150HSI2</accession>
<gene>
    <name evidence="1" type="ORF">AVENLUH13518_02522</name>
</gene>
<proteinExistence type="predicted"/>
<protein>
    <submittedName>
        <fullName evidence="1">Uncharacterized protein</fullName>
    </submittedName>
</protein>